<dbReference type="SUPFAM" id="SSF55073">
    <property type="entry name" value="Nucleotide cyclase"/>
    <property type="match status" value="1"/>
</dbReference>
<keyword evidence="9" id="KW-1133">Transmembrane helix</keyword>
<evidence type="ECO:0000256" key="7">
    <source>
        <dbReference type="PROSITE-ProRule" id="PRU00169"/>
    </source>
</evidence>
<feature type="coiled-coil region" evidence="8">
    <location>
        <begin position="330"/>
        <end position="367"/>
    </location>
</feature>
<dbReference type="Gene3D" id="3.30.450.20">
    <property type="entry name" value="PAS domain"/>
    <property type="match status" value="1"/>
</dbReference>
<dbReference type="InterPro" id="IPR036097">
    <property type="entry name" value="HisK_dim/P_sf"/>
</dbReference>
<evidence type="ECO:0000256" key="8">
    <source>
        <dbReference type="SAM" id="Coils"/>
    </source>
</evidence>
<dbReference type="Gene3D" id="3.40.50.2300">
    <property type="match status" value="1"/>
</dbReference>
<keyword evidence="6" id="KW-0418">Kinase</keyword>
<evidence type="ECO:0000256" key="3">
    <source>
        <dbReference type="ARBA" id="ARBA00012438"/>
    </source>
</evidence>
<dbReference type="PANTHER" id="PTHR43047:SF72">
    <property type="entry name" value="OSMOSENSING HISTIDINE PROTEIN KINASE SLN1"/>
    <property type="match status" value="1"/>
</dbReference>
<dbReference type="InterPro" id="IPR004358">
    <property type="entry name" value="Sig_transdc_His_kin-like_C"/>
</dbReference>
<dbReference type="CDD" id="cd07302">
    <property type="entry name" value="CHD"/>
    <property type="match status" value="1"/>
</dbReference>
<feature type="domain" description="Guanylate cyclase" evidence="12">
    <location>
        <begin position="779"/>
        <end position="905"/>
    </location>
</feature>
<evidence type="ECO:0000259" key="11">
    <source>
        <dbReference type="PROSITE" id="PS50110"/>
    </source>
</evidence>
<dbReference type="InterPro" id="IPR011006">
    <property type="entry name" value="CheY-like_superfamily"/>
</dbReference>
<dbReference type="Gene3D" id="1.10.287.130">
    <property type="match status" value="1"/>
</dbReference>
<evidence type="ECO:0000256" key="4">
    <source>
        <dbReference type="ARBA" id="ARBA00022553"/>
    </source>
</evidence>
<dbReference type="Pfam" id="PF00672">
    <property type="entry name" value="HAMP"/>
    <property type="match status" value="1"/>
</dbReference>
<dbReference type="PANTHER" id="PTHR43047">
    <property type="entry name" value="TWO-COMPONENT HISTIDINE PROTEIN KINASE"/>
    <property type="match status" value="1"/>
</dbReference>
<dbReference type="Gene3D" id="3.30.70.1230">
    <property type="entry name" value="Nucleotide cyclase"/>
    <property type="match status" value="1"/>
</dbReference>
<dbReference type="SMART" id="SM00044">
    <property type="entry name" value="CYCc"/>
    <property type="match status" value="1"/>
</dbReference>
<dbReference type="Pfam" id="PF02518">
    <property type="entry name" value="HATPase_c"/>
    <property type="match status" value="1"/>
</dbReference>
<dbReference type="SMART" id="SM00304">
    <property type="entry name" value="HAMP"/>
    <property type="match status" value="1"/>
</dbReference>
<dbReference type="Pfam" id="PF00072">
    <property type="entry name" value="Response_reg"/>
    <property type="match status" value="1"/>
</dbReference>
<dbReference type="GO" id="GO:0009927">
    <property type="term" value="F:histidine phosphotransfer kinase activity"/>
    <property type="evidence" value="ECO:0007669"/>
    <property type="project" value="TreeGrafter"/>
</dbReference>
<dbReference type="PROSITE" id="PS50110">
    <property type="entry name" value="RESPONSE_REGULATORY"/>
    <property type="match status" value="1"/>
</dbReference>
<dbReference type="SUPFAM" id="SSF55874">
    <property type="entry name" value="ATPase domain of HSP90 chaperone/DNA topoisomerase II/histidine kinase"/>
    <property type="match status" value="1"/>
</dbReference>
<comment type="subcellular location">
    <subcellularLocation>
        <location evidence="2">Membrane</location>
    </subcellularLocation>
</comment>
<dbReference type="SMART" id="SM00388">
    <property type="entry name" value="HisKA"/>
    <property type="match status" value="1"/>
</dbReference>
<dbReference type="InterPro" id="IPR001054">
    <property type="entry name" value="A/G_cyclase"/>
</dbReference>
<evidence type="ECO:0000256" key="1">
    <source>
        <dbReference type="ARBA" id="ARBA00000085"/>
    </source>
</evidence>
<feature type="domain" description="Histidine kinase" evidence="10">
    <location>
        <begin position="367"/>
        <end position="586"/>
    </location>
</feature>
<dbReference type="OrthoDB" id="9809348at2"/>
<feature type="transmembrane region" description="Helical" evidence="9">
    <location>
        <begin position="273"/>
        <end position="291"/>
    </location>
</feature>
<dbReference type="Gene3D" id="3.30.565.10">
    <property type="entry name" value="Histidine kinase-like ATPase, C-terminal domain"/>
    <property type="match status" value="1"/>
</dbReference>
<evidence type="ECO:0000256" key="2">
    <source>
        <dbReference type="ARBA" id="ARBA00004370"/>
    </source>
</evidence>
<dbReference type="InterPro" id="IPR003660">
    <property type="entry name" value="HAMP_dom"/>
</dbReference>
<feature type="domain" description="HAMP" evidence="13">
    <location>
        <begin position="293"/>
        <end position="345"/>
    </location>
</feature>
<accession>A0A4R9LTY6</accession>
<keyword evidence="8" id="KW-0175">Coiled coil</keyword>
<evidence type="ECO:0000259" key="13">
    <source>
        <dbReference type="PROSITE" id="PS50885"/>
    </source>
</evidence>
<dbReference type="EC" id="2.7.13.3" evidence="3"/>
<dbReference type="SUPFAM" id="SSF158472">
    <property type="entry name" value="HAMP domain-like"/>
    <property type="match status" value="1"/>
</dbReference>
<dbReference type="PROSITE" id="PS50125">
    <property type="entry name" value="GUANYLATE_CYCLASE_2"/>
    <property type="match status" value="1"/>
</dbReference>
<dbReference type="PRINTS" id="PR00344">
    <property type="entry name" value="BCTRLSENSOR"/>
</dbReference>
<dbReference type="PROSITE" id="PS50109">
    <property type="entry name" value="HIS_KIN"/>
    <property type="match status" value="1"/>
</dbReference>
<keyword evidence="5" id="KW-0808">Transferase</keyword>
<dbReference type="FunFam" id="3.30.565.10:FF:000010">
    <property type="entry name" value="Sensor histidine kinase RcsC"/>
    <property type="match status" value="1"/>
</dbReference>
<keyword evidence="9" id="KW-0812">Transmembrane</keyword>
<evidence type="ECO:0000256" key="5">
    <source>
        <dbReference type="ARBA" id="ARBA00022679"/>
    </source>
</evidence>
<sequence length="1032" mass="116883">MKLSHKLFLVYLSFTLAILLPIGIFIYFSAISLVEKQIQSSLNEKAKHMLDKMDRVLFERYSDMQTIVSDPIFTKNNFNAPEITQKLISYRNQRKVYISLSYYDKNCIRRADTIGFSIGEKCSESLWTKEVFSDNKISIASDIHYSEELGKKVIVFAAPVLNGTGTLQGAVAAYISIGRLHQIISSDLEEEENLFIDLIDHDSHFIYSNHAASQEKTNFKRKEENILREDKDTIFAVADEEGFLDFTGNRWSLFLQYPKEKAFEPIRLIRNQGLQIGFLIIMISFFLIYYISKKSIKPLLVLKNAAFRLGQGDLQLRVPVLSKDEIGELSHSFNRMADDLNRSLDELEKQNLELEKLDKLKDEFLSNTSHELRTPLNGIIGIAESMMDGASGELPIQVKSNLRMITSSGKRLASLVNDILDFSKLKNGELILQKKAIDLKSLVEMALLLTSHLSTNKQVAFLNEIPDNIPPVFGDENRLQQILLNLIGNAVKFTNQGHISISILPQIEDQMTIVISDTGIGIPEDKFSSIFQSFEQVDASISREYGGTGLGLSITKQLIELQGGKIWLSSFLGKGSQFYFTIPVSNLPVQEDSGPSLSRFHELSNSGANIKEISHILPKEQINILIVDDEPVNLQVLENYLSLAHYGVLKANNGEEALRILEEEEVNLVLLDIMMPKLSGYDVCKTVRLTHTSGSLPIIMLTAKNLVNDLVYGFECGANDYIAKPFQKEELLTRIRTHIQISTLNKSYGRFVPHDYLQFLSKESIIDVNLGDNVATEMSVIFSDIRSFATLSEGMTPQENFNFINAYFKRISPKVREYGGIIVKYVGDAIMSVYKNETEQAVDSVIAQLKELEIYNKSRIQKGYLPIKTGYGIHTGFMMLGMIGESHRMQGDAFSDHVNLASRLEGLTKHYGVNVILSADLVAKIQDISRYSIRYLDRVRVKGRRQAIEIYELMDADEPIFRDKKMNMLSDFKKAINFYMAGDMNSAIKIFESLSGQIPEDKVFQVYLERSKEFSIFGIPEDWDGVYDMKSK</sequence>
<dbReference type="InterPro" id="IPR001789">
    <property type="entry name" value="Sig_transdc_resp-reg_receiver"/>
</dbReference>
<keyword evidence="9" id="KW-0472">Membrane</keyword>
<evidence type="ECO:0000313" key="15">
    <source>
        <dbReference type="Proteomes" id="UP000298264"/>
    </source>
</evidence>
<dbReference type="InterPro" id="IPR003661">
    <property type="entry name" value="HisK_dim/P_dom"/>
</dbReference>
<feature type="domain" description="Response regulatory" evidence="11">
    <location>
        <begin position="623"/>
        <end position="739"/>
    </location>
</feature>
<dbReference type="GO" id="GO:0005886">
    <property type="term" value="C:plasma membrane"/>
    <property type="evidence" value="ECO:0007669"/>
    <property type="project" value="TreeGrafter"/>
</dbReference>
<dbReference type="SMART" id="SM00448">
    <property type="entry name" value="REC"/>
    <property type="match status" value="1"/>
</dbReference>
<dbReference type="CDD" id="cd06225">
    <property type="entry name" value="HAMP"/>
    <property type="match status" value="1"/>
</dbReference>
<dbReference type="InterPro" id="IPR003594">
    <property type="entry name" value="HATPase_dom"/>
</dbReference>
<dbReference type="InterPro" id="IPR036890">
    <property type="entry name" value="HATPase_C_sf"/>
</dbReference>
<dbReference type="SUPFAM" id="SSF52172">
    <property type="entry name" value="CheY-like"/>
    <property type="match status" value="1"/>
</dbReference>
<dbReference type="GO" id="GO:0009190">
    <property type="term" value="P:cyclic nucleotide biosynthetic process"/>
    <property type="evidence" value="ECO:0007669"/>
    <property type="project" value="InterPro"/>
</dbReference>
<dbReference type="EMBL" id="RQHV01000042">
    <property type="protein sequence ID" value="TGN10869.1"/>
    <property type="molecule type" value="Genomic_DNA"/>
</dbReference>
<dbReference type="CDD" id="cd16922">
    <property type="entry name" value="HATPase_EvgS-ArcB-TorS-like"/>
    <property type="match status" value="1"/>
</dbReference>
<evidence type="ECO:0000313" key="14">
    <source>
        <dbReference type="EMBL" id="TGN10869.1"/>
    </source>
</evidence>
<dbReference type="InterPro" id="IPR029787">
    <property type="entry name" value="Nucleotide_cyclase"/>
</dbReference>
<dbReference type="CDD" id="cd17574">
    <property type="entry name" value="REC_OmpR"/>
    <property type="match status" value="1"/>
</dbReference>
<feature type="modified residue" description="4-aspartylphosphate" evidence="7">
    <location>
        <position position="672"/>
    </location>
</feature>
<dbReference type="GO" id="GO:0000155">
    <property type="term" value="F:phosphorelay sensor kinase activity"/>
    <property type="evidence" value="ECO:0007669"/>
    <property type="project" value="InterPro"/>
</dbReference>
<dbReference type="SUPFAM" id="SSF47384">
    <property type="entry name" value="Homodimeric domain of signal transducing histidine kinase"/>
    <property type="match status" value="1"/>
</dbReference>
<dbReference type="InterPro" id="IPR005467">
    <property type="entry name" value="His_kinase_dom"/>
</dbReference>
<comment type="catalytic activity">
    <reaction evidence="1">
        <text>ATP + protein L-histidine = ADP + protein N-phospho-L-histidine.</text>
        <dbReference type="EC" id="2.7.13.3"/>
    </reaction>
</comment>
<dbReference type="CDD" id="cd00082">
    <property type="entry name" value="HisKA"/>
    <property type="match status" value="1"/>
</dbReference>
<keyword evidence="15" id="KW-1185">Reference proteome</keyword>
<dbReference type="AlphaFoldDB" id="A0A4R9LTY6"/>
<evidence type="ECO:0000256" key="9">
    <source>
        <dbReference type="SAM" id="Phobius"/>
    </source>
</evidence>
<dbReference type="Gene3D" id="6.10.340.10">
    <property type="match status" value="1"/>
</dbReference>
<evidence type="ECO:0000259" key="12">
    <source>
        <dbReference type="PROSITE" id="PS50125"/>
    </source>
</evidence>
<evidence type="ECO:0000259" key="10">
    <source>
        <dbReference type="PROSITE" id="PS50109"/>
    </source>
</evidence>
<dbReference type="RefSeq" id="WP_135763632.1">
    <property type="nucleotide sequence ID" value="NZ_RQHV01000042.1"/>
</dbReference>
<dbReference type="SMART" id="SM00387">
    <property type="entry name" value="HATPase_c"/>
    <property type="match status" value="1"/>
</dbReference>
<name>A0A4R9LTY6_9LEPT</name>
<feature type="transmembrane region" description="Helical" evidence="9">
    <location>
        <begin position="7"/>
        <end position="28"/>
    </location>
</feature>
<dbReference type="GO" id="GO:0004016">
    <property type="term" value="F:adenylate cyclase activity"/>
    <property type="evidence" value="ECO:0007669"/>
    <property type="project" value="UniProtKB-ARBA"/>
</dbReference>
<organism evidence="14 15">
    <name type="scientific">Leptospira ilyithenensis</name>
    <dbReference type="NCBI Taxonomy" id="2484901"/>
    <lineage>
        <taxon>Bacteria</taxon>
        <taxon>Pseudomonadati</taxon>
        <taxon>Spirochaetota</taxon>
        <taxon>Spirochaetia</taxon>
        <taxon>Leptospirales</taxon>
        <taxon>Leptospiraceae</taxon>
        <taxon>Leptospira</taxon>
    </lineage>
</organism>
<dbReference type="Proteomes" id="UP000298264">
    <property type="component" value="Unassembled WGS sequence"/>
</dbReference>
<dbReference type="Pfam" id="PF00211">
    <property type="entry name" value="Guanylate_cyc"/>
    <property type="match status" value="1"/>
</dbReference>
<protein>
    <recommendedName>
        <fullName evidence="3">histidine kinase</fullName>
        <ecNumber evidence="3">2.7.13.3</ecNumber>
    </recommendedName>
</protein>
<dbReference type="CDD" id="cd18773">
    <property type="entry name" value="PDC1_HK_sensor"/>
    <property type="match status" value="1"/>
</dbReference>
<proteinExistence type="predicted"/>
<comment type="caution">
    <text evidence="14">The sequence shown here is derived from an EMBL/GenBank/DDBJ whole genome shotgun (WGS) entry which is preliminary data.</text>
</comment>
<gene>
    <name evidence="14" type="ORF">EHS11_06705</name>
</gene>
<dbReference type="Pfam" id="PF00512">
    <property type="entry name" value="HisKA"/>
    <property type="match status" value="1"/>
</dbReference>
<dbReference type="PROSITE" id="PS50885">
    <property type="entry name" value="HAMP"/>
    <property type="match status" value="1"/>
</dbReference>
<keyword evidence="4 7" id="KW-0597">Phosphoprotein</keyword>
<reference evidence="14" key="1">
    <citation type="journal article" date="2019" name="PLoS Negl. Trop. Dis.">
        <title>Revisiting the worldwide diversity of Leptospira species in the environment.</title>
        <authorList>
            <person name="Vincent A.T."/>
            <person name="Schiettekatte O."/>
            <person name="Bourhy P."/>
            <person name="Veyrier F.J."/>
            <person name="Picardeau M."/>
        </authorList>
    </citation>
    <scope>NUCLEOTIDE SEQUENCE [LARGE SCALE GENOMIC DNA]</scope>
    <source>
        <strain evidence="14">201400974</strain>
    </source>
</reference>
<evidence type="ECO:0000256" key="6">
    <source>
        <dbReference type="ARBA" id="ARBA00022777"/>
    </source>
</evidence>